<dbReference type="GO" id="GO:0046872">
    <property type="term" value="F:metal ion binding"/>
    <property type="evidence" value="ECO:0007669"/>
    <property type="project" value="InterPro"/>
</dbReference>
<evidence type="ECO:0000313" key="4">
    <source>
        <dbReference type="Proteomes" id="UP000199513"/>
    </source>
</evidence>
<protein>
    <submittedName>
        <fullName evidence="3">Predicted Zn-dependent peptidase</fullName>
    </submittedName>
</protein>
<dbReference type="Gene3D" id="3.30.830.10">
    <property type="entry name" value="Metalloenzyme, LuxS/M16 peptidase-like"/>
    <property type="match status" value="2"/>
</dbReference>
<dbReference type="InterPro" id="IPR007863">
    <property type="entry name" value="Peptidase_M16_C"/>
</dbReference>
<dbReference type="STRING" id="1003.SAMN04488541_101156"/>
<dbReference type="Proteomes" id="UP000199513">
    <property type="component" value="Unassembled WGS sequence"/>
</dbReference>
<dbReference type="InterPro" id="IPR050361">
    <property type="entry name" value="MPP/UQCRC_Complex"/>
</dbReference>
<reference evidence="3 4" key="1">
    <citation type="submission" date="2016-10" db="EMBL/GenBank/DDBJ databases">
        <authorList>
            <person name="de Groot N.N."/>
        </authorList>
    </citation>
    <scope>NUCLEOTIDE SEQUENCE [LARGE SCALE GENOMIC DNA]</scope>
    <source>
        <strain>GEY</strain>
        <strain evidence="4">DSM 9560</strain>
    </source>
</reference>
<dbReference type="EMBL" id="FONY01000011">
    <property type="protein sequence ID" value="SFE96653.1"/>
    <property type="molecule type" value="Genomic_DNA"/>
</dbReference>
<dbReference type="AlphaFoldDB" id="A0A1I2EV93"/>
<proteinExistence type="predicted"/>
<gene>
    <name evidence="3" type="ORF">SAMN04488541_101156</name>
</gene>
<dbReference type="InterPro" id="IPR011765">
    <property type="entry name" value="Pept_M16_N"/>
</dbReference>
<organism evidence="3 4">
    <name type="scientific">Thermoflexibacter ruber</name>
    <dbReference type="NCBI Taxonomy" id="1003"/>
    <lineage>
        <taxon>Bacteria</taxon>
        <taxon>Pseudomonadati</taxon>
        <taxon>Bacteroidota</taxon>
        <taxon>Cytophagia</taxon>
        <taxon>Cytophagales</taxon>
        <taxon>Thermoflexibacteraceae</taxon>
        <taxon>Thermoflexibacter</taxon>
    </lineage>
</organism>
<evidence type="ECO:0000259" key="2">
    <source>
        <dbReference type="Pfam" id="PF05193"/>
    </source>
</evidence>
<name>A0A1I2EV93_9BACT</name>
<feature type="domain" description="Peptidase M16 N-terminal" evidence="1">
    <location>
        <begin position="58"/>
        <end position="152"/>
    </location>
</feature>
<dbReference type="RefSeq" id="WP_091543485.1">
    <property type="nucleotide sequence ID" value="NZ_FONY01000011.1"/>
</dbReference>
<evidence type="ECO:0000313" key="3">
    <source>
        <dbReference type="EMBL" id="SFE96653.1"/>
    </source>
</evidence>
<keyword evidence="4" id="KW-1185">Reference proteome</keyword>
<sequence length="422" mass="48345">MLDRSVPPPIYSIQNFSLKKPITQVLKNQIPLHFVNVGVQPVLSVQLIFSQGAYLADNPTVNHFTAKMLLEGTEKKTASQITNEIDKYGAALDIGAGIEEAYADFHCLNKYLHHLLDLVIELLSYPTFPEHELEKLKSIAIQNIRINNERTSFIASNKFRANLFGEDHPYGYTTTEEAVNQLDTEILRQHFHKIFYQKPFRVIVAGAFAEKEMKLIGDYLEHLPTEHEWTKNEKEYLKVSKTEAVYIEKPNAVQTSIRIGKEILKRQEKDFTVQLVLNTILGGYFGSRLMSNIREDKGLSYGISSQLSILKNATYMMIGTDVKKEQRQVALNEIYKEIQKLTQEPVSQKELDLVKNYMKGTFVNSLNTPFAIADKFKTIYSFGLSEDYYDYHIQRIDAVTAEQVLALAERLYKNDLLEVMVG</sequence>
<dbReference type="PANTHER" id="PTHR11851:SF224">
    <property type="entry name" value="PROCESSING PROTEASE"/>
    <property type="match status" value="1"/>
</dbReference>
<dbReference type="PANTHER" id="PTHR11851">
    <property type="entry name" value="METALLOPROTEASE"/>
    <property type="match status" value="1"/>
</dbReference>
<dbReference type="SUPFAM" id="SSF63411">
    <property type="entry name" value="LuxS/MPP-like metallohydrolase"/>
    <property type="match status" value="2"/>
</dbReference>
<dbReference type="OrthoDB" id="9811314at2"/>
<dbReference type="Pfam" id="PF00675">
    <property type="entry name" value="Peptidase_M16"/>
    <property type="match status" value="1"/>
</dbReference>
<accession>A0A1I2EV93</accession>
<dbReference type="InterPro" id="IPR011249">
    <property type="entry name" value="Metalloenz_LuxS/M16"/>
</dbReference>
<evidence type="ECO:0000259" key="1">
    <source>
        <dbReference type="Pfam" id="PF00675"/>
    </source>
</evidence>
<feature type="domain" description="Peptidase M16 C-terminal" evidence="2">
    <location>
        <begin position="185"/>
        <end position="356"/>
    </location>
</feature>
<dbReference type="Pfam" id="PF05193">
    <property type="entry name" value="Peptidase_M16_C"/>
    <property type="match status" value="1"/>
</dbReference>